<evidence type="ECO:0000259" key="2">
    <source>
        <dbReference type="Pfam" id="PF14550"/>
    </source>
</evidence>
<organism evidence="3 4">
    <name type="scientific">Halorubrum halodurans</name>
    <dbReference type="NCBI Taxonomy" id="1383851"/>
    <lineage>
        <taxon>Archaea</taxon>
        <taxon>Methanobacteriati</taxon>
        <taxon>Methanobacteriota</taxon>
        <taxon>Stenosarchaea group</taxon>
        <taxon>Halobacteria</taxon>
        <taxon>Halobacteriales</taxon>
        <taxon>Haloferacaceae</taxon>
        <taxon>Halorubrum</taxon>
    </lineage>
</organism>
<dbReference type="InterPro" id="IPR027924">
    <property type="entry name" value="XkdF"/>
</dbReference>
<comment type="caution">
    <text evidence="3">The sequence shown here is derived from an EMBL/GenBank/DDBJ whole genome shotgun (WGS) entry which is preliminary data.</text>
</comment>
<name>A0A256IN52_9EURY</name>
<feature type="compositionally biased region" description="Basic and acidic residues" evidence="1">
    <location>
        <begin position="265"/>
        <end position="281"/>
    </location>
</feature>
<feature type="compositionally biased region" description="Acidic residues" evidence="1">
    <location>
        <begin position="343"/>
        <end position="353"/>
    </location>
</feature>
<accession>A0A256IN52</accession>
<feature type="compositionally biased region" description="Basic and acidic residues" evidence="1">
    <location>
        <begin position="354"/>
        <end position="372"/>
    </location>
</feature>
<dbReference type="Proteomes" id="UP000216308">
    <property type="component" value="Unassembled WGS sequence"/>
</dbReference>
<evidence type="ECO:0000313" key="4">
    <source>
        <dbReference type="Proteomes" id="UP000216308"/>
    </source>
</evidence>
<proteinExistence type="predicted"/>
<dbReference type="OrthoDB" id="204443at2157"/>
<feature type="compositionally biased region" description="Acidic residues" evidence="1">
    <location>
        <begin position="305"/>
        <end position="315"/>
    </location>
</feature>
<reference evidence="3 4" key="1">
    <citation type="journal article" date="2014" name="Front. Microbiol.">
        <title>Population and genomic analysis of the genus Halorubrum.</title>
        <authorList>
            <person name="Fullmer M.S."/>
            <person name="Soucy S.M."/>
            <person name="Swithers K.S."/>
            <person name="Makkay A.M."/>
            <person name="Wheeler R."/>
            <person name="Ventosa A."/>
            <person name="Gogarten J.P."/>
            <person name="Papke R.T."/>
        </authorList>
    </citation>
    <scope>NUCLEOTIDE SEQUENCE [LARGE SCALE GENOMIC DNA]</scope>
    <source>
        <strain evidence="3 4">Cb34</strain>
    </source>
</reference>
<feature type="compositionally biased region" description="Basic and acidic residues" evidence="1">
    <location>
        <begin position="316"/>
        <end position="342"/>
    </location>
</feature>
<dbReference type="AlphaFoldDB" id="A0A256IN52"/>
<protein>
    <recommendedName>
        <fullName evidence="2">Phage-like element PBSX protein XkdF domain-containing protein</fullName>
    </recommendedName>
</protein>
<evidence type="ECO:0000313" key="3">
    <source>
        <dbReference type="EMBL" id="OYR57716.1"/>
    </source>
</evidence>
<gene>
    <name evidence="3" type="ORF">DJ70_04980</name>
</gene>
<dbReference type="Pfam" id="PF14550">
    <property type="entry name" value="Peptidase_S78_2"/>
    <property type="match status" value="1"/>
</dbReference>
<feature type="compositionally biased region" description="Polar residues" evidence="1">
    <location>
        <begin position="373"/>
        <end position="386"/>
    </location>
</feature>
<keyword evidence="4" id="KW-1185">Reference proteome</keyword>
<sequence>MPPLKKENQSVVQKRVDFVTKDDDEQVAAGIVMVPDKVDLQNDFVREETIRSFADQFGTFYEAGEADGGIMHAVFPSEWMDLERNEVLDEAEEIGGETVEAGAWVQEWAINDDGLWGLIEDRIIAGYSIGAVSAQWDGPYEPEDVDDVDIPDEVADELIYELVDGIIQEVSGVDLPAVPDAMILDTKAAAAARKRLGDYLGDPDGFVEEALARGHTEDEAERLWEHLNRAVEVEGSGEPGTKGRITEAAKTFIDAVTGIGSGAKEAGRDDADDAQADKDAAGGDTPADDDGGSKSADDTNTMSDDTNDDPFDDAPEWAKELRDGQQENSKRIDEALEEKDAGAGDDDPFEEAPEWAKRLKENQEKNAERIDNISKQTGATESQQLGGTEKGADENGSKNSGFTLDPRKAGGN</sequence>
<dbReference type="RefSeq" id="WP_094530721.1">
    <property type="nucleotide sequence ID" value="NZ_NHPJ01000058.1"/>
</dbReference>
<feature type="domain" description="Phage-like element PBSX protein XkdF" evidence="2">
    <location>
        <begin position="16"/>
        <end position="133"/>
    </location>
</feature>
<evidence type="ECO:0000256" key="1">
    <source>
        <dbReference type="SAM" id="MobiDB-lite"/>
    </source>
</evidence>
<feature type="region of interest" description="Disordered" evidence="1">
    <location>
        <begin position="261"/>
        <end position="412"/>
    </location>
</feature>
<dbReference type="EMBL" id="NHPJ01000058">
    <property type="protein sequence ID" value="OYR57716.1"/>
    <property type="molecule type" value="Genomic_DNA"/>
</dbReference>